<dbReference type="Proteomes" id="UP000612349">
    <property type="component" value="Unassembled WGS sequence"/>
</dbReference>
<gene>
    <name evidence="2" type="ORF">GCM10010990_25930</name>
</gene>
<evidence type="ECO:0000313" key="3">
    <source>
        <dbReference type="Proteomes" id="UP000612349"/>
    </source>
</evidence>
<comment type="caution">
    <text evidence="2">The sequence shown here is derived from an EMBL/GenBank/DDBJ whole genome shotgun (WGS) entry which is preliminary data.</text>
</comment>
<dbReference type="RefSeq" id="WP_066769829.1">
    <property type="nucleotide sequence ID" value="NZ_BMIP01000006.1"/>
</dbReference>
<dbReference type="AlphaFoldDB" id="A0A917DX56"/>
<keyword evidence="3" id="KW-1185">Reference proteome</keyword>
<dbReference type="SUPFAM" id="SSF54427">
    <property type="entry name" value="NTF2-like"/>
    <property type="match status" value="1"/>
</dbReference>
<sequence length="125" mass="13765">MATDTEQLLRAIYAQPRLVFEHLHPDFVCHSPGPNPMAGTFRGAKAFAEHLGTYQERSQGAFALGAPVAVMADGAWATVVTPINGSRDGKAISMFGLGVWRFEGDKLAEHWECVSDQQQWDAFWS</sequence>
<proteinExistence type="predicted"/>
<accession>A0A917DX56</accession>
<reference evidence="2" key="1">
    <citation type="journal article" date="2014" name="Int. J. Syst. Evol. Microbiol.">
        <title>Complete genome sequence of Corynebacterium casei LMG S-19264T (=DSM 44701T), isolated from a smear-ripened cheese.</title>
        <authorList>
            <consortium name="US DOE Joint Genome Institute (JGI-PGF)"/>
            <person name="Walter F."/>
            <person name="Albersmeier A."/>
            <person name="Kalinowski J."/>
            <person name="Ruckert C."/>
        </authorList>
    </citation>
    <scope>NUCLEOTIDE SEQUENCE</scope>
    <source>
        <strain evidence="2">CGMCC 1.15360</strain>
    </source>
</reference>
<dbReference type="InterPro" id="IPR037401">
    <property type="entry name" value="SnoaL-like"/>
</dbReference>
<reference evidence="2" key="2">
    <citation type="submission" date="2020-09" db="EMBL/GenBank/DDBJ databases">
        <authorList>
            <person name="Sun Q."/>
            <person name="Zhou Y."/>
        </authorList>
    </citation>
    <scope>NUCLEOTIDE SEQUENCE</scope>
    <source>
        <strain evidence="2">CGMCC 1.15360</strain>
    </source>
</reference>
<evidence type="ECO:0000313" key="2">
    <source>
        <dbReference type="EMBL" id="GGD75115.1"/>
    </source>
</evidence>
<name>A0A917DX56_9SPHN</name>
<organism evidence="2 3">
    <name type="scientific">Croceicoccus mobilis</name>
    <dbReference type="NCBI Taxonomy" id="1703339"/>
    <lineage>
        <taxon>Bacteria</taxon>
        <taxon>Pseudomonadati</taxon>
        <taxon>Pseudomonadota</taxon>
        <taxon>Alphaproteobacteria</taxon>
        <taxon>Sphingomonadales</taxon>
        <taxon>Erythrobacteraceae</taxon>
        <taxon>Croceicoccus</taxon>
    </lineage>
</organism>
<dbReference type="OrthoDB" id="9812089at2"/>
<feature type="domain" description="SnoaL-like" evidence="1">
    <location>
        <begin position="21"/>
        <end position="110"/>
    </location>
</feature>
<evidence type="ECO:0000259" key="1">
    <source>
        <dbReference type="Pfam" id="PF12680"/>
    </source>
</evidence>
<dbReference type="Gene3D" id="3.10.450.50">
    <property type="match status" value="1"/>
</dbReference>
<protein>
    <recommendedName>
        <fullName evidence="1">SnoaL-like domain-containing protein</fullName>
    </recommendedName>
</protein>
<dbReference type="Pfam" id="PF12680">
    <property type="entry name" value="SnoaL_2"/>
    <property type="match status" value="1"/>
</dbReference>
<dbReference type="EMBL" id="BMIP01000006">
    <property type="protein sequence ID" value="GGD75115.1"/>
    <property type="molecule type" value="Genomic_DNA"/>
</dbReference>
<dbReference type="InterPro" id="IPR032710">
    <property type="entry name" value="NTF2-like_dom_sf"/>
</dbReference>